<reference evidence="3" key="1">
    <citation type="submission" date="2024-07" db="EMBL/GenBank/DDBJ databases">
        <title>Two chromosome-level genome assemblies of Korean endemic species Abeliophyllum distichum and Forsythia ovata (Oleaceae).</title>
        <authorList>
            <person name="Jang H."/>
        </authorList>
    </citation>
    <scope>NUCLEOTIDE SEQUENCE [LARGE SCALE GENOMIC DNA]</scope>
</reference>
<protein>
    <submittedName>
        <fullName evidence="2">Uncharacterized protein</fullName>
    </submittedName>
</protein>
<dbReference type="AlphaFoldDB" id="A0ABD1VKU6"/>
<proteinExistence type="predicted"/>
<name>A0ABD1VKU6_9LAMI</name>
<evidence type="ECO:0000313" key="2">
    <source>
        <dbReference type="EMBL" id="KAL2537970.1"/>
    </source>
</evidence>
<dbReference type="EMBL" id="JBFOLJ010000005">
    <property type="protein sequence ID" value="KAL2537970.1"/>
    <property type="molecule type" value="Genomic_DNA"/>
</dbReference>
<keyword evidence="3" id="KW-1185">Reference proteome</keyword>
<organism evidence="2 3">
    <name type="scientific">Forsythia ovata</name>
    <dbReference type="NCBI Taxonomy" id="205694"/>
    <lineage>
        <taxon>Eukaryota</taxon>
        <taxon>Viridiplantae</taxon>
        <taxon>Streptophyta</taxon>
        <taxon>Embryophyta</taxon>
        <taxon>Tracheophyta</taxon>
        <taxon>Spermatophyta</taxon>
        <taxon>Magnoliopsida</taxon>
        <taxon>eudicotyledons</taxon>
        <taxon>Gunneridae</taxon>
        <taxon>Pentapetalae</taxon>
        <taxon>asterids</taxon>
        <taxon>lamiids</taxon>
        <taxon>Lamiales</taxon>
        <taxon>Oleaceae</taxon>
        <taxon>Forsythieae</taxon>
        <taxon>Forsythia</taxon>
    </lineage>
</organism>
<keyword evidence="1" id="KW-0175">Coiled coil</keyword>
<evidence type="ECO:0000313" key="3">
    <source>
        <dbReference type="Proteomes" id="UP001604277"/>
    </source>
</evidence>
<comment type="caution">
    <text evidence="2">The sequence shown here is derived from an EMBL/GenBank/DDBJ whole genome shotgun (WGS) entry which is preliminary data.</text>
</comment>
<evidence type="ECO:0000256" key="1">
    <source>
        <dbReference type="SAM" id="Coils"/>
    </source>
</evidence>
<sequence length="122" mass="14518">MMTVRQRSHLAESHFALAFVLMQDQYHLCESLSVTMEWYGAEVEEYKKKVNDLTSLADSLEAEVERQSKEVEAYKKNHEAERPRTIDLEASRARAEEKYEKLRQKLEKKKEEINMFYVQQKS</sequence>
<dbReference type="Proteomes" id="UP001604277">
    <property type="component" value="Unassembled WGS sequence"/>
</dbReference>
<feature type="coiled-coil region" evidence="1">
    <location>
        <begin position="43"/>
        <end position="119"/>
    </location>
</feature>
<gene>
    <name evidence="2" type="ORF">Fot_19361</name>
</gene>
<accession>A0ABD1VKU6</accession>